<dbReference type="Proteomes" id="UP000245379">
    <property type="component" value="Unassembled WGS sequence"/>
</dbReference>
<sequence length="126" mass="14242">MKKIGFMTLLLAFMVSCSQSENNNKKVSSSISSIEENKDSLLVDTLIKQQKFILANAKIDSVILSKPLNQKGYYYLQKGFSCLMLGHHKEAVSNFELAISLGYKVEESKAMIVTAKKMKETYDQYN</sequence>
<evidence type="ECO:0000313" key="2">
    <source>
        <dbReference type="Proteomes" id="UP000245379"/>
    </source>
</evidence>
<organism evidence="1 2">
    <name type="scientific">Pedobacter yonginense</name>
    <dbReference type="NCBI Taxonomy" id="651869"/>
    <lineage>
        <taxon>Bacteria</taxon>
        <taxon>Pseudomonadati</taxon>
        <taxon>Bacteroidota</taxon>
        <taxon>Sphingobacteriia</taxon>
        <taxon>Sphingobacteriales</taxon>
        <taxon>Sphingobacteriaceae</taxon>
        <taxon>Pedobacter</taxon>
    </lineage>
</organism>
<evidence type="ECO:0008006" key="3">
    <source>
        <dbReference type="Google" id="ProtNLM"/>
    </source>
</evidence>
<dbReference type="AlphaFoldDB" id="A0A317EVP6"/>
<gene>
    <name evidence="1" type="ORF">DHW03_05625</name>
</gene>
<evidence type="ECO:0000313" key="1">
    <source>
        <dbReference type="EMBL" id="PWS29296.1"/>
    </source>
</evidence>
<accession>A0A317EVP6</accession>
<dbReference type="OrthoDB" id="1119469at2"/>
<reference evidence="1 2" key="1">
    <citation type="submission" date="2018-05" db="EMBL/GenBank/DDBJ databases">
        <title>Pedobacter paludis sp. nov., isolated from wetland soil.</title>
        <authorList>
            <person name="Zhang Y."/>
            <person name="Wang G."/>
        </authorList>
    </citation>
    <scope>NUCLEOTIDE SEQUENCE [LARGE SCALE GENOMIC DNA]</scope>
    <source>
        <strain evidence="1 2">KCTC22721</strain>
    </source>
</reference>
<dbReference type="PROSITE" id="PS51257">
    <property type="entry name" value="PROKAR_LIPOPROTEIN"/>
    <property type="match status" value="1"/>
</dbReference>
<comment type="caution">
    <text evidence="1">The sequence shown here is derived from an EMBL/GenBank/DDBJ whole genome shotgun (WGS) entry which is preliminary data.</text>
</comment>
<proteinExistence type="predicted"/>
<keyword evidence="2" id="KW-1185">Reference proteome</keyword>
<dbReference type="RefSeq" id="WP_109924725.1">
    <property type="nucleotide sequence ID" value="NZ_QGNZ01000001.1"/>
</dbReference>
<dbReference type="Gene3D" id="1.25.40.10">
    <property type="entry name" value="Tetratricopeptide repeat domain"/>
    <property type="match status" value="1"/>
</dbReference>
<protein>
    <recommendedName>
        <fullName evidence="3">Tetratricopeptide repeat protein</fullName>
    </recommendedName>
</protein>
<dbReference type="EMBL" id="QGNZ01000001">
    <property type="protein sequence ID" value="PWS29296.1"/>
    <property type="molecule type" value="Genomic_DNA"/>
</dbReference>
<name>A0A317EVP6_9SPHI</name>
<dbReference type="InterPro" id="IPR011990">
    <property type="entry name" value="TPR-like_helical_dom_sf"/>
</dbReference>